<gene>
    <name evidence="2" type="ORF">H8S01_00740</name>
</gene>
<keyword evidence="1" id="KW-0472">Membrane</keyword>
<evidence type="ECO:0000313" key="2">
    <source>
        <dbReference type="EMBL" id="MBC5679492.1"/>
    </source>
</evidence>
<proteinExistence type="predicted"/>
<dbReference type="RefSeq" id="WP_021866854.1">
    <property type="nucleotide sequence ID" value="NZ_JACOPD010000001.1"/>
</dbReference>
<dbReference type="InterPro" id="IPR046088">
    <property type="entry name" value="DUF6106"/>
</dbReference>
<dbReference type="Pfam" id="PF19601">
    <property type="entry name" value="DUF6106"/>
    <property type="match status" value="1"/>
</dbReference>
<evidence type="ECO:0000313" key="3">
    <source>
        <dbReference type="Proteomes" id="UP000628463"/>
    </source>
</evidence>
<keyword evidence="1" id="KW-0812">Transmembrane</keyword>
<comment type="caution">
    <text evidence="2">The sequence shown here is derived from an EMBL/GenBank/DDBJ whole genome shotgun (WGS) entry which is preliminary data.</text>
</comment>
<keyword evidence="1" id="KW-1133">Transmembrane helix</keyword>
<organism evidence="2 3">
    <name type="scientific">Lachnospira hominis</name>
    <name type="common">ex Liu et al. 2021</name>
    <dbReference type="NCBI Taxonomy" id="2763051"/>
    <lineage>
        <taxon>Bacteria</taxon>
        <taxon>Bacillati</taxon>
        <taxon>Bacillota</taxon>
        <taxon>Clostridia</taxon>
        <taxon>Lachnospirales</taxon>
        <taxon>Lachnospiraceae</taxon>
        <taxon>Lachnospira</taxon>
    </lineage>
</organism>
<accession>A0ABR7FWC2</accession>
<dbReference type="EMBL" id="JACOPD010000001">
    <property type="protein sequence ID" value="MBC5679492.1"/>
    <property type="molecule type" value="Genomic_DNA"/>
</dbReference>
<sequence length="167" mass="19226">MYNVSTEQIIKVKAPKNALIFKIIMIIACILAVTTIPQTHAFGLLLFVVLVVFTVFVFRYYNAEYEYSLVDGEFTVDRIMARTRRKRCGVYDLSKAELVAKTGSQDALRMEHRQLRTHDYTSNEGNEAVVIYTFNVNNEMERLLIEPSESMLEAVKETVPKQSYKVD</sequence>
<feature type="transmembrane region" description="Helical" evidence="1">
    <location>
        <begin position="42"/>
        <end position="61"/>
    </location>
</feature>
<protein>
    <submittedName>
        <fullName evidence="2">Uncharacterized protein</fullName>
    </submittedName>
</protein>
<name>A0ABR7FWC2_9FIRM</name>
<keyword evidence="3" id="KW-1185">Reference proteome</keyword>
<dbReference type="Proteomes" id="UP000628463">
    <property type="component" value="Unassembled WGS sequence"/>
</dbReference>
<reference evidence="2 3" key="1">
    <citation type="submission" date="2020-08" db="EMBL/GenBank/DDBJ databases">
        <title>Genome public.</title>
        <authorList>
            <person name="Liu C."/>
            <person name="Sun Q."/>
        </authorList>
    </citation>
    <scope>NUCLEOTIDE SEQUENCE [LARGE SCALE GENOMIC DNA]</scope>
    <source>
        <strain evidence="2 3">NSJ-43</strain>
    </source>
</reference>
<feature type="transmembrane region" description="Helical" evidence="1">
    <location>
        <begin position="19"/>
        <end position="36"/>
    </location>
</feature>
<evidence type="ECO:0000256" key="1">
    <source>
        <dbReference type="SAM" id="Phobius"/>
    </source>
</evidence>